<dbReference type="InterPro" id="IPR036412">
    <property type="entry name" value="HAD-like_sf"/>
</dbReference>
<dbReference type="Gene3D" id="1.10.150.240">
    <property type="entry name" value="Putative phosphatase, domain 2"/>
    <property type="match status" value="1"/>
</dbReference>
<gene>
    <name evidence="3" type="ORF">ACFSKP_05940</name>
</gene>
<keyword evidence="4" id="KW-1185">Reference proteome</keyword>
<dbReference type="InterPro" id="IPR051540">
    <property type="entry name" value="S-2-haloacid_dehalogenase"/>
</dbReference>
<dbReference type="NCBIfam" id="TIGR01493">
    <property type="entry name" value="HAD-SF-IA-v2"/>
    <property type="match status" value="1"/>
</dbReference>
<name>A0ABW5CTT8_9BACT</name>
<protein>
    <submittedName>
        <fullName evidence="3">Haloacid dehalogenase type II</fullName>
    </submittedName>
</protein>
<evidence type="ECO:0000256" key="1">
    <source>
        <dbReference type="ARBA" id="ARBA00008106"/>
    </source>
</evidence>
<dbReference type="NCBIfam" id="TIGR01428">
    <property type="entry name" value="HAD_type_II"/>
    <property type="match status" value="1"/>
</dbReference>
<dbReference type="SFLD" id="SFLDS00003">
    <property type="entry name" value="Haloacid_Dehalogenase"/>
    <property type="match status" value="1"/>
</dbReference>
<dbReference type="SUPFAM" id="SSF56784">
    <property type="entry name" value="HAD-like"/>
    <property type="match status" value="1"/>
</dbReference>
<dbReference type="Gene3D" id="3.40.50.1000">
    <property type="entry name" value="HAD superfamily/HAD-like"/>
    <property type="match status" value="1"/>
</dbReference>
<dbReference type="PANTHER" id="PTHR43316">
    <property type="entry name" value="HYDROLASE, HALOACID DELAHOGENASE-RELATED"/>
    <property type="match status" value="1"/>
</dbReference>
<dbReference type="InterPro" id="IPR023198">
    <property type="entry name" value="PGP-like_dom2"/>
</dbReference>
<dbReference type="PRINTS" id="PR00413">
    <property type="entry name" value="HADHALOGNASE"/>
</dbReference>
<dbReference type="EMBL" id="JBHUIM010000001">
    <property type="protein sequence ID" value="MFD2245787.1"/>
    <property type="molecule type" value="Genomic_DNA"/>
</dbReference>
<dbReference type="SFLD" id="SFLDG01129">
    <property type="entry name" value="C1.5:_HAD__Beta-PGM__Phosphata"/>
    <property type="match status" value="1"/>
</dbReference>
<dbReference type="InterPro" id="IPR006328">
    <property type="entry name" value="2-HAD"/>
</dbReference>
<sequence length="222" mass="25327">MGKAIGFDVYGTLANPHQIDRHLTELIGEQAASFAKLWREKQLEYAFRKGLMNRYENFEICTRQALSYCITTFDASITQEQQEHLMKQYQHLPAFADAAAGLEQLKSQGHRLVAFSNGLEKNVRKLLENAGLLQYLENVISVDDVRQFKPHPQVYQHLAKRLNTPVQDTWLVSSNPWDVIGAKSAGLHAAWVQRNKRTVFDPWNVEPDLVAESIPDLALKLK</sequence>
<dbReference type="InterPro" id="IPR023214">
    <property type="entry name" value="HAD_sf"/>
</dbReference>
<organism evidence="3 4">
    <name type="scientific">Pontibacter ruber</name>
    <dbReference type="NCBI Taxonomy" id="1343895"/>
    <lineage>
        <taxon>Bacteria</taxon>
        <taxon>Pseudomonadati</taxon>
        <taxon>Bacteroidota</taxon>
        <taxon>Cytophagia</taxon>
        <taxon>Cytophagales</taxon>
        <taxon>Hymenobacteraceae</taxon>
        <taxon>Pontibacter</taxon>
    </lineage>
</organism>
<evidence type="ECO:0000313" key="3">
    <source>
        <dbReference type="EMBL" id="MFD2245787.1"/>
    </source>
</evidence>
<dbReference type="Pfam" id="PF00702">
    <property type="entry name" value="Hydrolase"/>
    <property type="match status" value="1"/>
</dbReference>
<dbReference type="CDD" id="cd02588">
    <property type="entry name" value="HAD_L2-DEX"/>
    <property type="match status" value="1"/>
</dbReference>
<accession>A0ABW5CTT8</accession>
<dbReference type="InterPro" id="IPR006439">
    <property type="entry name" value="HAD-SF_hydro_IA"/>
</dbReference>
<comment type="similarity">
    <text evidence="1">Belongs to the HAD-like hydrolase superfamily. S-2-haloalkanoic acid dehalogenase family.</text>
</comment>
<keyword evidence="2" id="KW-0378">Hydrolase</keyword>
<evidence type="ECO:0000313" key="4">
    <source>
        <dbReference type="Proteomes" id="UP001597374"/>
    </source>
</evidence>
<reference evidence="4" key="1">
    <citation type="journal article" date="2019" name="Int. J. Syst. Evol. Microbiol.">
        <title>The Global Catalogue of Microorganisms (GCM) 10K type strain sequencing project: providing services to taxonomists for standard genome sequencing and annotation.</title>
        <authorList>
            <consortium name="The Broad Institute Genomics Platform"/>
            <consortium name="The Broad Institute Genome Sequencing Center for Infectious Disease"/>
            <person name="Wu L."/>
            <person name="Ma J."/>
        </authorList>
    </citation>
    <scope>NUCLEOTIDE SEQUENCE [LARGE SCALE GENOMIC DNA]</scope>
    <source>
        <strain evidence="4">CGMCC 4.1782</strain>
    </source>
</reference>
<comment type="caution">
    <text evidence="3">The sequence shown here is derived from an EMBL/GenBank/DDBJ whole genome shotgun (WGS) entry which is preliminary data.</text>
</comment>
<evidence type="ECO:0000256" key="2">
    <source>
        <dbReference type="ARBA" id="ARBA00022801"/>
    </source>
</evidence>
<proteinExistence type="inferred from homology"/>
<dbReference type="Proteomes" id="UP001597374">
    <property type="component" value="Unassembled WGS sequence"/>
</dbReference>
<dbReference type="RefSeq" id="WP_250427435.1">
    <property type="nucleotide sequence ID" value="NZ_JALPRR010000001.1"/>
</dbReference>
<dbReference type="PANTHER" id="PTHR43316:SF3">
    <property type="entry name" value="HALOACID DEHALOGENASE, TYPE II (AFU_ORTHOLOGUE AFUA_2G07750)-RELATED"/>
    <property type="match status" value="1"/>
</dbReference>